<reference evidence="1 3" key="1">
    <citation type="journal article" date="2012" name="Nature">
        <title>Algal genomes reveal evolutionary mosaicism and the fate of nucleomorphs.</title>
        <authorList>
            <consortium name="DOE Joint Genome Institute"/>
            <person name="Curtis B.A."/>
            <person name="Tanifuji G."/>
            <person name="Burki F."/>
            <person name="Gruber A."/>
            <person name="Irimia M."/>
            <person name="Maruyama S."/>
            <person name="Arias M.C."/>
            <person name="Ball S.G."/>
            <person name="Gile G.H."/>
            <person name="Hirakawa Y."/>
            <person name="Hopkins J.F."/>
            <person name="Kuo A."/>
            <person name="Rensing S.A."/>
            <person name="Schmutz J."/>
            <person name="Symeonidi A."/>
            <person name="Elias M."/>
            <person name="Eveleigh R.J."/>
            <person name="Herman E.K."/>
            <person name="Klute M.J."/>
            <person name="Nakayama T."/>
            <person name="Obornik M."/>
            <person name="Reyes-Prieto A."/>
            <person name="Armbrust E.V."/>
            <person name="Aves S.J."/>
            <person name="Beiko R.G."/>
            <person name="Coutinho P."/>
            <person name="Dacks J.B."/>
            <person name="Durnford D.G."/>
            <person name="Fast N.M."/>
            <person name="Green B.R."/>
            <person name="Grisdale C.J."/>
            <person name="Hempel F."/>
            <person name="Henrissat B."/>
            <person name="Hoppner M.P."/>
            <person name="Ishida K."/>
            <person name="Kim E."/>
            <person name="Koreny L."/>
            <person name="Kroth P.G."/>
            <person name="Liu Y."/>
            <person name="Malik S.B."/>
            <person name="Maier U.G."/>
            <person name="McRose D."/>
            <person name="Mock T."/>
            <person name="Neilson J.A."/>
            <person name="Onodera N.T."/>
            <person name="Poole A.M."/>
            <person name="Pritham E.J."/>
            <person name="Richards T.A."/>
            <person name="Rocap G."/>
            <person name="Roy S.W."/>
            <person name="Sarai C."/>
            <person name="Schaack S."/>
            <person name="Shirato S."/>
            <person name="Slamovits C.H."/>
            <person name="Spencer D.F."/>
            <person name="Suzuki S."/>
            <person name="Worden A.Z."/>
            <person name="Zauner S."/>
            <person name="Barry K."/>
            <person name="Bell C."/>
            <person name="Bharti A.K."/>
            <person name="Crow J.A."/>
            <person name="Grimwood J."/>
            <person name="Kramer R."/>
            <person name="Lindquist E."/>
            <person name="Lucas S."/>
            <person name="Salamov A."/>
            <person name="McFadden G.I."/>
            <person name="Lane C.E."/>
            <person name="Keeling P.J."/>
            <person name="Gray M.W."/>
            <person name="Grigoriev I.V."/>
            <person name="Archibald J.M."/>
        </authorList>
    </citation>
    <scope>NUCLEOTIDE SEQUENCE</scope>
    <source>
        <strain evidence="1 3">CCMP2712</strain>
    </source>
</reference>
<dbReference type="EMBL" id="JH993260">
    <property type="protein sequence ID" value="EKX31577.1"/>
    <property type="molecule type" value="Genomic_DNA"/>
</dbReference>
<dbReference type="HOGENOM" id="CLU_648045_0_0_1"/>
<reference evidence="3" key="2">
    <citation type="submission" date="2012-11" db="EMBL/GenBank/DDBJ databases">
        <authorList>
            <person name="Kuo A."/>
            <person name="Curtis B.A."/>
            <person name="Tanifuji G."/>
            <person name="Burki F."/>
            <person name="Gruber A."/>
            <person name="Irimia M."/>
            <person name="Maruyama S."/>
            <person name="Arias M.C."/>
            <person name="Ball S.G."/>
            <person name="Gile G.H."/>
            <person name="Hirakawa Y."/>
            <person name="Hopkins J.F."/>
            <person name="Rensing S.A."/>
            <person name="Schmutz J."/>
            <person name="Symeonidi A."/>
            <person name="Elias M."/>
            <person name="Eveleigh R.J."/>
            <person name="Herman E.K."/>
            <person name="Klute M.J."/>
            <person name="Nakayama T."/>
            <person name="Obornik M."/>
            <person name="Reyes-Prieto A."/>
            <person name="Armbrust E.V."/>
            <person name="Aves S.J."/>
            <person name="Beiko R.G."/>
            <person name="Coutinho P."/>
            <person name="Dacks J.B."/>
            <person name="Durnford D.G."/>
            <person name="Fast N.M."/>
            <person name="Green B.R."/>
            <person name="Grisdale C."/>
            <person name="Hempe F."/>
            <person name="Henrissat B."/>
            <person name="Hoppner M.P."/>
            <person name="Ishida K.-I."/>
            <person name="Kim E."/>
            <person name="Koreny L."/>
            <person name="Kroth P.G."/>
            <person name="Liu Y."/>
            <person name="Malik S.-B."/>
            <person name="Maier U.G."/>
            <person name="McRose D."/>
            <person name="Mock T."/>
            <person name="Neilson J.A."/>
            <person name="Onodera N.T."/>
            <person name="Poole A.M."/>
            <person name="Pritham E.J."/>
            <person name="Richards T.A."/>
            <person name="Rocap G."/>
            <person name="Roy S.W."/>
            <person name="Sarai C."/>
            <person name="Schaack S."/>
            <person name="Shirato S."/>
            <person name="Slamovits C.H."/>
            <person name="Spencer D.F."/>
            <person name="Suzuki S."/>
            <person name="Worden A.Z."/>
            <person name="Zauner S."/>
            <person name="Barry K."/>
            <person name="Bell C."/>
            <person name="Bharti A.K."/>
            <person name="Crow J.A."/>
            <person name="Grimwood J."/>
            <person name="Kramer R."/>
            <person name="Lindquist E."/>
            <person name="Lucas S."/>
            <person name="Salamov A."/>
            <person name="McFadden G.I."/>
            <person name="Lane C.E."/>
            <person name="Keeling P.J."/>
            <person name="Gray M.W."/>
            <person name="Grigoriev I.V."/>
            <person name="Archibald J.M."/>
        </authorList>
    </citation>
    <scope>NUCLEOTIDE SEQUENCE</scope>
    <source>
        <strain evidence="3">CCMP2712</strain>
    </source>
</reference>
<accession>L1I654</accession>
<dbReference type="RefSeq" id="XP_005818557.1">
    <property type="nucleotide sequence ID" value="XM_005818500.1"/>
</dbReference>
<name>L1I654_GUITC</name>
<dbReference type="Proteomes" id="UP000011087">
    <property type="component" value="Unassembled WGS sequence"/>
</dbReference>
<sequence>MENDEGKCTSINTIIANYIGILEKIKERNQATFKVLNKAIEFIMELENRLYRRLNIKAAKEEPKVLTEAHDRLKHNKVRACLTTVIQNELESTDNILLIPLAEIFDGFDERNQLGTIVSIVDDDERTDRQERRYNPDNNPITSRYTYILSRIKKKFVQLRRAARSVIDNMYQVKHYGIDGIVIRSYQSYQKSIKPHTPLAPDDILATNEYGPATVLVQLWNFYDMKGNNAVKEWLSKRFPQLPATVQSTVVLYTKELVMHTSQALRQKAVPDQVNKTLLCVYIYLKHTKDLRAVPRQDVHEPAARVLPVVHTEELPTHIRVQPCCDTANAMNIMRIFEHMIWSTVNDRELDRNTRRLEKLFHYHATIMRQRFYEYSEYTINNIPSIVQRDTLTQDNADIWSCDEHAPPTCERAHPRTGIWTLIS</sequence>
<dbReference type="KEGG" id="gtt:GUITHDRAFT_149211"/>
<dbReference type="GeneID" id="17288300"/>
<reference evidence="2" key="3">
    <citation type="submission" date="2015-06" db="UniProtKB">
        <authorList>
            <consortium name="EnsemblProtists"/>
        </authorList>
    </citation>
    <scope>IDENTIFICATION</scope>
</reference>
<evidence type="ECO:0000313" key="3">
    <source>
        <dbReference type="Proteomes" id="UP000011087"/>
    </source>
</evidence>
<protein>
    <submittedName>
        <fullName evidence="1 2">Uncharacterized protein</fullName>
    </submittedName>
</protein>
<gene>
    <name evidence="1" type="ORF">GUITHDRAFT_149211</name>
</gene>
<keyword evidence="3" id="KW-1185">Reference proteome</keyword>
<evidence type="ECO:0000313" key="1">
    <source>
        <dbReference type="EMBL" id="EKX31577.1"/>
    </source>
</evidence>
<dbReference type="PaxDb" id="55529-EKX31577"/>
<dbReference type="EnsemblProtists" id="EKX31577">
    <property type="protein sequence ID" value="EKX31577"/>
    <property type="gene ID" value="GUITHDRAFT_149211"/>
</dbReference>
<proteinExistence type="predicted"/>
<evidence type="ECO:0000313" key="2">
    <source>
        <dbReference type="EnsemblProtists" id="EKX31577"/>
    </source>
</evidence>
<dbReference type="AlphaFoldDB" id="L1I654"/>
<organism evidence="1">
    <name type="scientific">Guillardia theta (strain CCMP2712)</name>
    <name type="common">Cryptophyte</name>
    <dbReference type="NCBI Taxonomy" id="905079"/>
    <lineage>
        <taxon>Eukaryota</taxon>
        <taxon>Cryptophyceae</taxon>
        <taxon>Pyrenomonadales</taxon>
        <taxon>Geminigeraceae</taxon>
        <taxon>Guillardia</taxon>
    </lineage>
</organism>